<dbReference type="RefSeq" id="WP_125577917.1">
    <property type="nucleotide sequence ID" value="NZ_JBHSSO010000001.1"/>
</dbReference>
<sequence length="76" mass="9021">MKEQKNRRILPDDHTLYEHLKSTITEFYYAENHEYPNNMSIGNMLFSLNSIHTAMIKNGWSLGSEESVEQFLERIE</sequence>
<keyword evidence="2" id="KW-1185">Reference proteome</keyword>
<proteinExistence type="predicted"/>
<gene>
    <name evidence="1" type="ORF">ACFP1M_00015</name>
</gene>
<reference evidence="2" key="1">
    <citation type="journal article" date="2019" name="Int. J. Syst. Evol. Microbiol.">
        <title>The Global Catalogue of Microorganisms (GCM) 10K type strain sequencing project: providing services to taxonomists for standard genome sequencing and annotation.</title>
        <authorList>
            <consortium name="The Broad Institute Genomics Platform"/>
            <consortium name="The Broad Institute Genome Sequencing Center for Infectious Disease"/>
            <person name="Wu L."/>
            <person name="Ma J."/>
        </authorList>
    </citation>
    <scope>NUCLEOTIDE SEQUENCE [LARGE SCALE GENOMIC DNA]</scope>
    <source>
        <strain evidence="2">CCM 8893</strain>
    </source>
</reference>
<name>A0ABW1U7J1_9LACO</name>
<dbReference type="Proteomes" id="UP001596258">
    <property type="component" value="Unassembled WGS sequence"/>
</dbReference>
<organism evidence="1 2">
    <name type="scientific">Levilactobacillus angrenensis</name>
    <dbReference type="NCBI Taxonomy" id="2486020"/>
    <lineage>
        <taxon>Bacteria</taxon>
        <taxon>Bacillati</taxon>
        <taxon>Bacillota</taxon>
        <taxon>Bacilli</taxon>
        <taxon>Lactobacillales</taxon>
        <taxon>Lactobacillaceae</taxon>
        <taxon>Levilactobacillus</taxon>
    </lineage>
</organism>
<evidence type="ECO:0000313" key="2">
    <source>
        <dbReference type="Proteomes" id="UP001596258"/>
    </source>
</evidence>
<accession>A0ABW1U7J1</accession>
<comment type="caution">
    <text evidence="1">The sequence shown here is derived from an EMBL/GenBank/DDBJ whole genome shotgun (WGS) entry which is preliminary data.</text>
</comment>
<evidence type="ECO:0000313" key="1">
    <source>
        <dbReference type="EMBL" id="MFC6288596.1"/>
    </source>
</evidence>
<dbReference type="EMBL" id="JBHSSO010000001">
    <property type="protein sequence ID" value="MFC6288596.1"/>
    <property type="molecule type" value="Genomic_DNA"/>
</dbReference>
<protein>
    <submittedName>
        <fullName evidence="1">Uncharacterized protein</fullName>
    </submittedName>
</protein>